<evidence type="ECO:0000256" key="2">
    <source>
        <dbReference type="ARBA" id="ARBA00004613"/>
    </source>
</evidence>
<dbReference type="Proteomes" id="UP000738325">
    <property type="component" value="Unassembled WGS sequence"/>
</dbReference>
<evidence type="ECO:0000256" key="3">
    <source>
        <dbReference type="ARBA" id="ARBA00022525"/>
    </source>
</evidence>
<organism evidence="5 6">
    <name type="scientific">Dissophora globulifera</name>
    <dbReference type="NCBI Taxonomy" id="979702"/>
    <lineage>
        <taxon>Eukaryota</taxon>
        <taxon>Fungi</taxon>
        <taxon>Fungi incertae sedis</taxon>
        <taxon>Mucoromycota</taxon>
        <taxon>Mortierellomycotina</taxon>
        <taxon>Mortierellomycetes</taxon>
        <taxon>Mortierellales</taxon>
        <taxon>Mortierellaceae</taxon>
        <taxon>Dissophora</taxon>
    </lineage>
</organism>
<name>A0A9P6RTF0_9FUNG</name>
<evidence type="ECO:0000259" key="4">
    <source>
        <dbReference type="Pfam" id="PF20147"/>
    </source>
</evidence>
<dbReference type="OrthoDB" id="2673191at2759"/>
<accession>A0A9P6RTF0</accession>
<protein>
    <recommendedName>
        <fullName evidence="4">Crinkler effector protein N-terminal domain-containing protein</fullName>
    </recommendedName>
</protein>
<sequence>MTNQLSLFCLVNGKSTLNAFPVSAQATITFGELKELIKTKKSVDFKDVDADKLSLWRVSIPVDPITKHSAIFLNSLDPKEELLPTDELSEIFTETPPKKTIHIIVQCTFLELGKSSITNRYQLR</sequence>
<dbReference type="GO" id="GO:0043657">
    <property type="term" value="C:host cell"/>
    <property type="evidence" value="ECO:0007669"/>
    <property type="project" value="UniProtKB-SubCell"/>
</dbReference>
<keyword evidence="3" id="KW-0964">Secreted</keyword>
<dbReference type="InterPro" id="IPR045379">
    <property type="entry name" value="Crinkler_N"/>
</dbReference>
<proteinExistence type="predicted"/>
<evidence type="ECO:0000256" key="1">
    <source>
        <dbReference type="ARBA" id="ARBA00004340"/>
    </source>
</evidence>
<dbReference type="AlphaFoldDB" id="A0A9P6RTF0"/>
<keyword evidence="6" id="KW-1185">Reference proteome</keyword>
<comment type="caution">
    <text evidence="5">The sequence shown here is derived from an EMBL/GenBank/DDBJ whole genome shotgun (WGS) entry which is preliminary data.</text>
</comment>
<reference evidence="5" key="1">
    <citation type="journal article" date="2020" name="Fungal Divers.">
        <title>Resolving the Mortierellaceae phylogeny through synthesis of multi-gene phylogenetics and phylogenomics.</title>
        <authorList>
            <person name="Vandepol N."/>
            <person name="Liber J."/>
            <person name="Desiro A."/>
            <person name="Na H."/>
            <person name="Kennedy M."/>
            <person name="Barry K."/>
            <person name="Grigoriev I.V."/>
            <person name="Miller A.N."/>
            <person name="O'Donnell K."/>
            <person name="Stajich J.E."/>
            <person name="Bonito G."/>
        </authorList>
    </citation>
    <scope>NUCLEOTIDE SEQUENCE</scope>
    <source>
        <strain evidence="5">REB-010B</strain>
    </source>
</reference>
<comment type="subcellular location">
    <subcellularLocation>
        <location evidence="1">Host cell</location>
    </subcellularLocation>
    <subcellularLocation>
        <location evidence="2">Secreted</location>
    </subcellularLocation>
</comment>
<dbReference type="GO" id="GO:0005576">
    <property type="term" value="C:extracellular region"/>
    <property type="evidence" value="ECO:0007669"/>
    <property type="project" value="UniProtKB-SubCell"/>
</dbReference>
<dbReference type="EMBL" id="JAAAIP010000077">
    <property type="protein sequence ID" value="KAG0326655.1"/>
    <property type="molecule type" value="Genomic_DNA"/>
</dbReference>
<gene>
    <name evidence="5" type="ORF">BGZ99_009237</name>
</gene>
<evidence type="ECO:0000313" key="5">
    <source>
        <dbReference type="EMBL" id="KAG0326655.1"/>
    </source>
</evidence>
<evidence type="ECO:0000313" key="6">
    <source>
        <dbReference type="Proteomes" id="UP000738325"/>
    </source>
</evidence>
<feature type="domain" description="Crinkler effector protein N-terminal" evidence="4">
    <location>
        <begin position="5"/>
        <end position="106"/>
    </location>
</feature>
<dbReference type="Pfam" id="PF20147">
    <property type="entry name" value="Crinkler"/>
    <property type="match status" value="1"/>
</dbReference>